<sequence length="209" mass="24671">MNILFILYFWLLFYTFNSSYFCLAYRNQQVSSLFDTKRIRKSNNRLRNEYGTNEEENNHEPIGRKKRNQAINERNRKDWKRSSHSEMNDQTEKPAFKLTPISLPSLLILFGIIGLCISIVYMEKHLNLFQNIFSFLDTELPTLNNTTVDSNDDDNDGDSDSEIIVNNKRKSKKSQKKNTKHMKSRSKRKSKSEKIHSKRTSKTFIEKTS</sequence>
<reference evidence="3 4" key="1">
    <citation type="journal article" date="2018" name="J. Allergy Clin. Immunol.">
        <title>High-quality assembly of Dermatophagoides pteronyssinus genome and transcriptome reveals a wide range of novel allergens.</title>
        <authorList>
            <person name="Liu X.Y."/>
            <person name="Yang K.Y."/>
            <person name="Wang M.Q."/>
            <person name="Kwok J.S."/>
            <person name="Zeng X."/>
            <person name="Yang Z."/>
            <person name="Xiao X.J."/>
            <person name="Lau C.P."/>
            <person name="Li Y."/>
            <person name="Huang Z.M."/>
            <person name="Ba J.G."/>
            <person name="Yim A.K."/>
            <person name="Ouyang C.Y."/>
            <person name="Ngai S.M."/>
            <person name="Chan T.F."/>
            <person name="Leung E.L."/>
            <person name="Liu L."/>
            <person name="Liu Z.G."/>
            <person name="Tsui S.K."/>
        </authorList>
    </citation>
    <scope>NUCLEOTIDE SEQUENCE [LARGE SCALE GENOMIC DNA]</scope>
    <source>
        <strain evidence="3">Derp</strain>
    </source>
</reference>
<feature type="compositionally biased region" description="Basic residues" evidence="1">
    <location>
        <begin position="167"/>
        <end position="201"/>
    </location>
</feature>
<dbReference type="Proteomes" id="UP000887458">
    <property type="component" value="Unassembled WGS sequence"/>
</dbReference>
<evidence type="ECO:0000313" key="4">
    <source>
        <dbReference type="Proteomes" id="UP000887458"/>
    </source>
</evidence>
<keyword evidence="4" id="KW-1185">Reference proteome</keyword>
<keyword evidence="2" id="KW-0812">Transmembrane</keyword>
<gene>
    <name evidence="3" type="ORF">DERP_005361</name>
</gene>
<evidence type="ECO:0000256" key="2">
    <source>
        <dbReference type="SAM" id="Phobius"/>
    </source>
</evidence>
<evidence type="ECO:0000313" key="3">
    <source>
        <dbReference type="EMBL" id="KAH9423780.1"/>
    </source>
</evidence>
<feature type="compositionally biased region" description="Basic and acidic residues" evidence="1">
    <location>
        <begin position="73"/>
        <end position="91"/>
    </location>
</feature>
<comment type="caution">
    <text evidence="3">The sequence shown here is derived from an EMBL/GenBank/DDBJ whole genome shotgun (WGS) entry which is preliminary data.</text>
</comment>
<organism evidence="3 4">
    <name type="scientific">Dermatophagoides pteronyssinus</name>
    <name type="common">European house dust mite</name>
    <dbReference type="NCBI Taxonomy" id="6956"/>
    <lineage>
        <taxon>Eukaryota</taxon>
        <taxon>Metazoa</taxon>
        <taxon>Ecdysozoa</taxon>
        <taxon>Arthropoda</taxon>
        <taxon>Chelicerata</taxon>
        <taxon>Arachnida</taxon>
        <taxon>Acari</taxon>
        <taxon>Acariformes</taxon>
        <taxon>Sarcoptiformes</taxon>
        <taxon>Astigmata</taxon>
        <taxon>Psoroptidia</taxon>
        <taxon>Analgoidea</taxon>
        <taxon>Pyroglyphidae</taxon>
        <taxon>Dermatophagoidinae</taxon>
        <taxon>Dermatophagoides</taxon>
    </lineage>
</organism>
<feature type="transmembrane region" description="Helical" evidence="2">
    <location>
        <begin position="101"/>
        <end position="122"/>
    </location>
</feature>
<proteinExistence type="predicted"/>
<keyword evidence="2" id="KW-1133">Transmembrane helix</keyword>
<keyword evidence="2" id="KW-0472">Membrane</keyword>
<feature type="region of interest" description="Disordered" evidence="1">
    <location>
        <begin position="45"/>
        <end position="91"/>
    </location>
</feature>
<reference evidence="3 4" key="2">
    <citation type="journal article" date="2022" name="Mol. Biol. Evol.">
        <title>Comparative Genomics Reveals Insights into the Divergent Evolution of Astigmatic Mites and Household Pest Adaptations.</title>
        <authorList>
            <person name="Xiong Q."/>
            <person name="Wan A.T."/>
            <person name="Liu X."/>
            <person name="Fung C.S."/>
            <person name="Xiao X."/>
            <person name="Malainual N."/>
            <person name="Hou J."/>
            <person name="Wang L."/>
            <person name="Wang M."/>
            <person name="Yang K.Y."/>
            <person name="Cui Y."/>
            <person name="Leung E.L."/>
            <person name="Nong W."/>
            <person name="Shin S.K."/>
            <person name="Au S.W."/>
            <person name="Jeong K.Y."/>
            <person name="Chew F.T."/>
            <person name="Hui J.H."/>
            <person name="Leung T.F."/>
            <person name="Tungtrongchitr A."/>
            <person name="Zhong N."/>
            <person name="Liu Z."/>
            <person name="Tsui S.K."/>
        </authorList>
    </citation>
    <scope>NUCLEOTIDE SEQUENCE [LARGE SCALE GENOMIC DNA]</scope>
    <source>
        <strain evidence="3">Derp</strain>
    </source>
</reference>
<accession>A0ABQ8JMW7</accession>
<dbReference type="EMBL" id="NJHN03000031">
    <property type="protein sequence ID" value="KAH9423780.1"/>
    <property type="molecule type" value="Genomic_DNA"/>
</dbReference>
<evidence type="ECO:0000256" key="1">
    <source>
        <dbReference type="SAM" id="MobiDB-lite"/>
    </source>
</evidence>
<protein>
    <submittedName>
        <fullName evidence="3">Uncharacterized protein</fullName>
    </submittedName>
</protein>
<feature type="region of interest" description="Disordered" evidence="1">
    <location>
        <begin position="146"/>
        <end position="209"/>
    </location>
</feature>
<name>A0ABQ8JMW7_DERPT</name>
<feature type="compositionally biased region" description="Acidic residues" evidence="1">
    <location>
        <begin position="150"/>
        <end position="161"/>
    </location>
</feature>